<dbReference type="InterPro" id="IPR036770">
    <property type="entry name" value="Ankyrin_rpt-contain_sf"/>
</dbReference>
<proteinExistence type="predicted"/>
<keyword evidence="1" id="KW-0677">Repeat</keyword>
<reference evidence="3 4" key="1">
    <citation type="submission" date="2019-07" db="EMBL/GenBank/DDBJ databases">
        <authorList>
            <person name="Jastrzebski P J."/>
            <person name="Paukszto L."/>
            <person name="Jastrzebski P J."/>
        </authorList>
    </citation>
    <scope>NUCLEOTIDE SEQUENCE [LARGE SCALE GENOMIC DNA]</scope>
    <source>
        <strain evidence="3 4">WMS-il1</strain>
    </source>
</reference>
<keyword evidence="4" id="KW-1185">Reference proteome</keyword>
<organism evidence="3 4">
    <name type="scientific">Hymenolepis diminuta</name>
    <name type="common">Rat tapeworm</name>
    <dbReference type="NCBI Taxonomy" id="6216"/>
    <lineage>
        <taxon>Eukaryota</taxon>
        <taxon>Metazoa</taxon>
        <taxon>Spiralia</taxon>
        <taxon>Lophotrochozoa</taxon>
        <taxon>Platyhelminthes</taxon>
        <taxon>Cestoda</taxon>
        <taxon>Eucestoda</taxon>
        <taxon>Cyclophyllidea</taxon>
        <taxon>Hymenolepididae</taxon>
        <taxon>Hymenolepis</taxon>
    </lineage>
</organism>
<gene>
    <name evidence="3" type="ORF">WMSIL1_LOCUS1900</name>
</gene>
<evidence type="ECO:0000256" key="1">
    <source>
        <dbReference type="ARBA" id="ARBA00022737"/>
    </source>
</evidence>
<dbReference type="Pfam" id="PF12796">
    <property type="entry name" value="Ank_2"/>
    <property type="match status" value="1"/>
</dbReference>
<name>A0A564Y163_HYMDI</name>
<dbReference type="PANTHER" id="PTHR24198">
    <property type="entry name" value="ANKYRIN REPEAT AND PROTEIN KINASE DOMAIN-CONTAINING PROTEIN"/>
    <property type="match status" value="1"/>
</dbReference>
<dbReference type="AlphaFoldDB" id="A0A564Y163"/>
<evidence type="ECO:0000313" key="3">
    <source>
        <dbReference type="EMBL" id="VUZ40987.1"/>
    </source>
</evidence>
<dbReference type="InterPro" id="IPR002110">
    <property type="entry name" value="Ankyrin_rpt"/>
</dbReference>
<dbReference type="Gene3D" id="1.25.40.20">
    <property type="entry name" value="Ankyrin repeat-containing domain"/>
    <property type="match status" value="1"/>
</dbReference>
<keyword evidence="2" id="KW-0040">ANK repeat</keyword>
<sequence>MCKERASGLCSYQTNPIANQNKIKSERAIDAVMVNDYQVLREHLQEKDTSKNFVKCPITALHYAAGLNCLYCLLLMLDSGADMLVEDEFDRTPLDYAACFGHERILNHLLRRYLSLQTENTDSLNQALAYAAYMGHVNLVKFILEIIGRPNSNVWLTNRGMMEVILAGRVENIKHLLKKFNFQCIKISLSSQSRRNTTVCRSCCCQ</sequence>
<evidence type="ECO:0000313" key="4">
    <source>
        <dbReference type="Proteomes" id="UP000321570"/>
    </source>
</evidence>
<dbReference type="SMART" id="SM00248">
    <property type="entry name" value="ANK"/>
    <property type="match status" value="3"/>
</dbReference>
<dbReference type="SUPFAM" id="SSF48403">
    <property type="entry name" value="Ankyrin repeat"/>
    <property type="match status" value="1"/>
</dbReference>
<protein>
    <submittedName>
        <fullName evidence="3">Uncharacterized protein</fullName>
    </submittedName>
</protein>
<dbReference type="Proteomes" id="UP000321570">
    <property type="component" value="Unassembled WGS sequence"/>
</dbReference>
<dbReference type="PANTHER" id="PTHR24198:SF165">
    <property type="entry name" value="ANKYRIN REPEAT-CONTAINING PROTEIN-RELATED"/>
    <property type="match status" value="1"/>
</dbReference>
<accession>A0A564Y163</accession>
<evidence type="ECO:0000256" key="2">
    <source>
        <dbReference type="ARBA" id="ARBA00023043"/>
    </source>
</evidence>
<dbReference type="EMBL" id="CABIJS010000044">
    <property type="protein sequence ID" value="VUZ40987.1"/>
    <property type="molecule type" value="Genomic_DNA"/>
</dbReference>